<accession>A0A6A4I1L1</accession>
<evidence type="ECO:0000313" key="1">
    <source>
        <dbReference type="EMBL" id="KAE9404396.1"/>
    </source>
</evidence>
<sequence length="233" mass="26203">MLGERPARPQNVWYPDRIWDLTTRCWTEQPASRPTAQEISDFLQIALTDLSSSTSLNQEETIIGVSGLDSSDLDSLAESSQSAELEPPELQRGRSFAYRSWATWQPDPNLMPTPPSSEESLIVLSLRSRHDSIESLALPAWAQIHPGGERRETIRTAISMLWKEMSTPPEYMRQTDSGKRDWDGVELRMARLSTCIEASSMPGDRQVEVIFSKALQDGFVLCMCVVSFPTIIN</sequence>
<name>A0A6A4I1L1_9AGAR</name>
<dbReference type="EMBL" id="ML769417">
    <property type="protein sequence ID" value="KAE9404396.1"/>
    <property type="molecule type" value="Genomic_DNA"/>
</dbReference>
<evidence type="ECO:0000313" key="2">
    <source>
        <dbReference type="Proteomes" id="UP000799118"/>
    </source>
</evidence>
<gene>
    <name evidence="1" type="ORF">BT96DRAFT_427196</name>
</gene>
<keyword evidence="2" id="KW-1185">Reference proteome</keyword>
<dbReference type="OrthoDB" id="346907at2759"/>
<reference evidence="1" key="1">
    <citation type="journal article" date="2019" name="Environ. Microbiol.">
        <title>Fungal ecological strategies reflected in gene transcription - a case study of two litter decomposers.</title>
        <authorList>
            <person name="Barbi F."/>
            <person name="Kohler A."/>
            <person name="Barry K."/>
            <person name="Baskaran P."/>
            <person name="Daum C."/>
            <person name="Fauchery L."/>
            <person name="Ihrmark K."/>
            <person name="Kuo A."/>
            <person name="LaButti K."/>
            <person name="Lipzen A."/>
            <person name="Morin E."/>
            <person name="Grigoriev I.V."/>
            <person name="Henrissat B."/>
            <person name="Lindahl B."/>
            <person name="Martin F."/>
        </authorList>
    </citation>
    <scope>NUCLEOTIDE SEQUENCE</scope>
    <source>
        <strain evidence="1">JB14</strain>
    </source>
</reference>
<dbReference type="AlphaFoldDB" id="A0A6A4I1L1"/>
<dbReference type="Proteomes" id="UP000799118">
    <property type="component" value="Unassembled WGS sequence"/>
</dbReference>
<evidence type="ECO:0008006" key="3">
    <source>
        <dbReference type="Google" id="ProtNLM"/>
    </source>
</evidence>
<dbReference type="Gene3D" id="1.10.510.10">
    <property type="entry name" value="Transferase(Phosphotransferase) domain 1"/>
    <property type="match status" value="1"/>
</dbReference>
<dbReference type="SUPFAM" id="SSF56112">
    <property type="entry name" value="Protein kinase-like (PK-like)"/>
    <property type="match status" value="1"/>
</dbReference>
<protein>
    <recommendedName>
        <fullName evidence="3">Serine-threonine/tyrosine-protein kinase catalytic domain-containing protein</fullName>
    </recommendedName>
</protein>
<organism evidence="1 2">
    <name type="scientific">Gymnopus androsaceus JB14</name>
    <dbReference type="NCBI Taxonomy" id="1447944"/>
    <lineage>
        <taxon>Eukaryota</taxon>
        <taxon>Fungi</taxon>
        <taxon>Dikarya</taxon>
        <taxon>Basidiomycota</taxon>
        <taxon>Agaricomycotina</taxon>
        <taxon>Agaricomycetes</taxon>
        <taxon>Agaricomycetidae</taxon>
        <taxon>Agaricales</taxon>
        <taxon>Marasmiineae</taxon>
        <taxon>Omphalotaceae</taxon>
        <taxon>Gymnopus</taxon>
    </lineage>
</organism>
<proteinExistence type="predicted"/>
<dbReference type="InterPro" id="IPR011009">
    <property type="entry name" value="Kinase-like_dom_sf"/>
</dbReference>